<gene>
    <name evidence="1" type="ORF">GTQ34_05120</name>
</gene>
<proteinExistence type="predicted"/>
<dbReference type="EMBL" id="JAAABI010000001">
    <property type="protein sequence ID" value="NAY91295.1"/>
    <property type="molecule type" value="Genomic_DNA"/>
</dbReference>
<dbReference type="Pfam" id="PF13557">
    <property type="entry name" value="Phenol_MetA_deg"/>
    <property type="match status" value="1"/>
</dbReference>
<dbReference type="RefSeq" id="WP_166522666.1">
    <property type="nucleotide sequence ID" value="NZ_JAAABI010000001.1"/>
</dbReference>
<name>A0A964TAJ6_9FLAO</name>
<protein>
    <recommendedName>
        <fullName evidence="3">Transporter</fullName>
    </recommendedName>
</protein>
<organism evidence="1 2">
    <name type="scientific">Flagellimonas ochracea</name>
    <dbReference type="NCBI Taxonomy" id="2696472"/>
    <lineage>
        <taxon>Bacteria</taxon>
        <taxon>Pseudomonadati</taxon>
        <taxon>Bacteroidota</taxon>
        <taxon>Flavobacteriia</taxon>
        <taxon>Flavobacteriales</taxon>
        <taxon>Flavobacteriaceae</taxon>
        <taxon>Flagellimonas</taxon>
    </lineage>
</organism>
<comment type="caution">
    <text evidence="1">The sequence shown here is derived from an EMBL/GenBank/DDBJ whole genome shotgun (WGS) entry which is preliminary data.</text>
</comment>
<dbReference type="Proteomes" id="UP000667650">
    <property type="component" value="Unassembled WGS sequence"/>
</dbReference>
<sequence>MKYVYLIIITFLLFGKTNAQLDGPRTYWALPKNLNILSAHFINAKVNASANNLSFINPNATVDNNLYMLTYTRSQPIFGRTFYSTLFVPAGNITATVNVDPEGPAAASNTIFQHGFGDLMWSNTINLIGAEGLMIKDFVRHENPSLLYLQAAVSFPTGQYDSENPVNIGSNQFKFKFGLPFVQRIGPWVQGKKTTLEVFPSYTLFSRNNDFQGQEIEQSGLFVVESHLTKDITKNSFLSLDYSYMNGGSSEFISKETGMMISEQAGQNVHLIGATVGFNINDNLNLFLTHNQTFSSGNDNVSLDGTVTKITLSWSFHDFQEKFKNYIESN</sequence>
<accession>A0A964TAJ6</accession>
<dbReference type="AlphaFoldDB" id="A0A964TAJ6"/>
<evidence type="ECO:0000313" key="1">
    <source>
        <dbReference type="EMBL" id="NAY91295.1"/>
    </source>
</evidence>
<evidence type="ECO:0008006" key="3">
    <source>
        <dbReference type="Google" id="ProtNLM"/>
    </source>
</evidence>
<dbReference type="InterPro" id="IPR025737">
    <property type="entry name" value="FApF"/>
</dbReference>
<evidence type="ECO:0000313" key="2">
    <source>
        <dbReference type="Proteomes" id="UP000667650"/>
    </source>
</evidence>
<keyword evidence="2" id="KW-1185">Reference proteome</keyword>
<reference evidence="1" key="1">
    <citation type="submission" date="2020-01" db="EMBL/GenBank/DDBJ databases">
        <title>Muricauda ochracea sp. nov., isolated from a tidal flat of Garorim bay in Korea.</title>
        <authorList>
            <person name="Kim D."/>
            <person name="Yoo Y."/>
            <person name="Kim J.-J."/>
        </authorList>
    </citation>
    <scope>NUCLEOTIDE SEQUENCE</scope>
    <source>
        <strain evidence="1">JGD-17</strain>
    </source>
</reference>